<sequence length="444" mass="49541">MIFSPAASSSLWEQMKITKKKILTVDEFNNLSDAKEGDVVFLNSYSKNTERGGGYFKLVSSKNKKIDNGITFESNFKDYVWCRIGVVDYITPEWFGCLGDGETDDGPAFNRCLSSLKPGNKLVLRKNATYFNGLKNNDSKWIIEVNDIEIISDNSTLRRRGTYGSTYEYLYGNLSTLEIRGSNLKFHGSIIIDGGEDDYFLVDKKNNSISNLKFSRGSTSSHALYIESAKDIMFNGMVHCKNAVFPCYINKSCNIYLNGEFVNSGQVFPVRGNDLQLGSCIKISASNNVTVNAKCKMSAYSGCEIEPRSTNVNINLITENCFFYGVIIHDHSSKINLSLKSDRNIKGAGLRVSDGSKSIKGDIYVSNSGHAVIISSFDKDICEDVVLNVYPTNISGDIIQAFNTKISQRALESSDIKVFYTERRGSIPIMPKKSNEPQIQYFIK</sequence>
<dbReference type="InterPro" id="IPR012334">
    <property type="entry name" value="Pectin_lyas_fold"/>
</dbReference>
<dbReference type="EMBL" id="CP015581">
    <property type="protein sequence ID" value="ARU97125.1"/>
    <property type="molecule type" value="Genomic_DNA"/>
</dbReference>
<dbReference type="SUPFAM" id="SSF51126">
    <property type="entry name" value="Pectin lyase-like"/>
    <property type="match status" value="1"/>
</dbReference>
<dbReference type="AlphaFoldDB" id="A0A1Y0L537"/>
<name>A0A1Y0L537_TATCI</name>
<evidence type="ECO:0000313" key="3">
    <source>
        <dbReference type="Proteomes" id="UP000195729"/>
    </source>
</evidence>
<evidence type="ECO:0000313" key="2">
    <source>
        <dbReference type="EMBL" id="ARU97125.1"/>
    </source>
</evidence>
<dbReference type="InterPro" id="IPR011050">
    <property type="entry name" value="Pectin_lyase_fold/virulence"/>
</dbReference>
<protein>
    <recommendedName>
        <fullName evidence="5">Pectate lyase superfamily protein domain-containing protein</fullName>
    </recommendedName>
</protein>
<dbReference type="KEGG" id="tci:A7K98_04295"/>
<dbReference type="Gene3D" id="2.160.20.10">
    <property type="entry name" value="Single-stranded right-handed beta-helix, Pectin lyase-like"/>
    <property type="match status" value="1"/>
</dbReference>
<organism evidence="1 4">
    <name type="scientific">Tatumella citrea</name>
    <name type="common">Pantoea citrea</name>
    <dbReference type="NCBI Taxonomy" id="53336"/>
    <lineage>
        <taxon>Bacteria</taxon>
        <taxon>Pseudomonadati</taxon>
        <taxon>Pseudomonadota</taxon>
        <taxon>Gammaproteobacteria</taxon>
        <taxon>Enterobacterales</taxon>
        <taxon>Erwiniaceae</taxon>
        <taxon>Tatumella</taxon>
    </lineage>
</organism>
<evidence type="ECO:0000313" key="4">
    <source>
        <dbReference type="Proteomes" id="UP000195814"/>
    </source>
</evidence>
<dbReference type="Proteomes" id="UP000195729">
    <property type="component" value="Chromosome"/>
</dbReference>
<dbReference type="EMBL" id="CP015579">
    <property type="protein sequence ID" value="ARU93087.1"/>
    <property type="molecule type" value="Genomic_DNA"/>
</dbReference>
<evidence type="ECO:0000313" key="1">
    <source>
        <dbReference type="EMBL" id="ARU93087.1"/>
    </source>
</evidence>
<evidence type="ECO:0008006" key="5">
    <source>
        <dbReference type="Google" id="ProtNLM"/>
    </source>
</evidence>
<keyword evidence="3" id="KW-1185">Reference proteome</keyword>
<proteinExistence type="predicted"/>
<accession>A0A1Y0L537</accession>
<reference evidence="3 4" key="1">
    <citation type="submission" date="2016-05" db="EMBL/GenBank/DDBJ databases">
        <title>Complete genome sequence of two 2,5-diketo-D-glunonic acid producing strain Tatumella citrea.</title>
        <authorList>
            <person name="Duan C."/>
            <person name="Yang J."/>
            <person name="Yang S."/>
        </authorList>
    </citation>
    <scope>NUCLEOTIDE SEQUENCE [LARGE SCALE GENOMIC DNA]</scope>
    <source>
        <strain evidence="2 3">ATCC 39140</strain>
        <strain evidence="1 4">DSM 13699</strain>
    </source>
</reference>
<dbReference type="Proteomes" id="UP000195814">
    <property type="component" value="Chromosome"/>
</dbReference>
<gene>
    <name evidence="1" type="ORF">A7K98_04295</name>
    <name evidence="2" type="ORF">A7K99_04295</name>
</gene>